<accession>A0A1W9KQL2</accession>
<evidence type="ECO:0000313" key="2">
    <source>
        <dbReference type="EMBL" id="OQW86535.1"/>
    </source>
</evidence>
<comment type="caution">
    <text evidence="2">The sequence shown here is derived from an EMBL/GenBank/DDBJ whole genome shotgun (WGS) entry which is preliminary data.</text>
</comment>
<dbReference type="Proteomes" id="UP000192505">
    <property type="component" value="Unassembled WGS sequence"/>
</dbReference>
<dbReference type="EMBL" id="MTEI01000015">
    <property type="protein sequence ID" value="OQW86535.1"/>
    <property type="molecule type" value="Genomic_DNA"/>
</dbReference>
<organism evidence="2 3">
    <name type="scientific">Rhodoferax ferrireducens</name>
    <dbReference type="NCBI Taxonomy" id="192843"/>
    <lineage>
        <taxon>Bacteria</taxon>
        <taxon>Pseudomonadati</taxon>
        <taxon>Pseudomonadota</taxon>
        <taxon>Betaproteobacteria</taxon>
        <taxon>Burkholderiales</taxon>
        <taxon>Comamonadaceae</taxon>
        <taxon>Rhodoferax</taxon>
    </lineage>
</organism>
<name>A0A1W9KQL2_9BURK</name>
<reference evidence="2 3" key="1">
    <citation type="submission" date="2017-01" db="EMBL/GenBank/DDBJ databases">
        <title>Novel large sulfur bacteria in the metagenomes of groundwater-fed chemosynthetic microbial mats in the Lake Huron basin.</title>
        <authorList>
            <person name="Sharrar A.M."/>
            <person name="Flood B.E."/>
            <person name="Bailey J.V."/>
            <person name="Jones D.S."/>
            <person name="Biddanda B."/>
            <person name="Ruberg S.A."/>
            <person name="Marcus D.N."/>
            <person name="Dick G.J."/>
        </authorList>
    </citation>
    <scope>NUCLEOTIDE SEQUENCE [LARGE SCALE GENOMIC DNA]</scope>
    <source>
        <strain evidence="2">A7</strain>
    </source>
</reference>
<dbReference type="AlphaFoldDB" id="A0A1W9KQL2"/>
<protein>
    <submittedName>
        <fullName evidence="2">Uncharacterized protein</fullName>
    </submittedName>
</protein>
<evidence type="ECO:0000256" key="1">
    <source>
        <dbReference type="SAM" id="MobiDB-lite"/>
    </source>
</evidence>
<sequence>MSLFSWLFSKSASPPPSSLPDDPAKGLSPKAAPPPASVDPLADLKHQRHERREHLYDVVRSVMLRAEVLASHYKFKVLSLDARGRQFLVMIDLLGDEVLTPDRWAAIEQLMSMTAAQRHDLQIKAVYWRLIPPAAAQASVQESAVNPPSKVEALVAKVAASSAVAAAGATVAATRHGFDPIDNDEVMAFKRAISDATPEEQLAAQTGHVVTSGPRKPAPPPGYEDTQLLEPDDAGSPLSRTQFGGLD</sequence>
<feature type="region of interest" description="Disordered" evidence="1">
    <location>
        <begin position="198"/>
        <end position="247"/>
    </location>
</feature>
<evidence type="ECO:0000313" key="3">
    <source>
        <dbReference type="Proteomes" id="UP000192505"/>
    </source>
</evidence>
<feature type="region of interest" description="Disordered" evidence="1">
    <location>
        <begin position="1"/>
        <end position="40"/>
    </location>
</feature>
<proteinExistence type="predicted"/>
<feature type="compositionally biased region" description="Polar residues" evidence="1">
    <location>
        <begin position="238"/>
        <end position="247"/>
    </location>
</feature>
<gene>
    <name evidence="2" type="ORF">BWK72_16775</name>
</gene>